<keyword evidence="3" id="KW-1185">Reference proteome</keyword>
<comment type="caution">
    <text evidence="2">The sequence shown here is derived from an EMBL/GenBank/DDBJ whole genome shotgun (WGS) entry which is preliminary data.</text>
</comment>
<protein>
    <submittedName>
        <fullName evidence="2">Uncharacterized protein</fullName>
    </submittedName>
</protein>
<feature type="region of interest" description="Disordered" evidence="1">
    <location>
        <begin position="67"/>
        <end position="106"/>
    </location>
</feature>
<evidence type="ECO:0000313" key="3">
    <source>
        <dbReference type="Proteomes" id="UP000887159"/>
    </source>
</evidence>
<accession>A0A8X6SSF5</accession>
<sequence>MRARRNDKNKPSGSGAKAKTTWPYYEIMQFLDPCLESRSTAGNITFEIADVFYADHAGNMHDRMQESMLEGSTPEVLWTPENSQNDKELETPRQSCKRKRETPENNVDREYLEELKKLIHRGSMI</sequence>
<organism evidence="2 3">
    <name type="scientific">Trichonephila clavipes</name>
    <name type="common">Golden silk orbweaver</name>
    <name type="synonym">Nephila clavipes</name>
    <dbReference type="NCBI Taxonomy" id="2585209"/>
    <lineage>
        <taxon>Eukaryota</taxon>
        <taxon>Metazoa</taxon>
        <taxon>Ecdysozoa</taxon>
        <taxon>Arthropoda</taxon>
        <taxon>Chelicerata</taxon>
        <taxon>Arachnida</taxon>
        <taxon>Araneae</taxon>
        <taxon>Araneomorphae</taxon>
        <taxon>Entelegynae</taxon>
        <taxon>Araneoidea</taxon>
        <taxon>Nephilidae</taxon>
        <taxon>Trichonephila</taxon>
    </lineage>
</organism>
<reference evidence="2" key="1">
    <citation type="submission" date="2020-08" db="EMBL/GenBank/DDBJ databases">
        <title>Multicomponent nature underlies the extraordinary mechanical properties of spider dragline silk.</title>
        <authorList>
            <person name="Kono N."/>
            <person name="Nakamura H."/>
            <person name="Mori M."/>
            <person name="Yoshida Y."/>
            <person name="Ohtoshi R."/>
            <person name="Malay A.D."/>
            <person name="Moran D.A.P."/>
            <person name="Tomita M."/>
            <person name="Numata K."/>
            <person name="Arakawa K."/>
        </authorList>
    </citation>
    <scope>NUCLEOTIDE SEQUENCE</scope>
</reference>
<gene>
    <name evidence="2" type="ORF">TNCV_4338291</name>
</gene>
<evidence type="ECO:0000256" key="1">
    <source>
        <dbReference type="SAM" id="MobiDB-lite"/>
    </source>
</evidence>
<proteinExistence type="predicted"/>
<dbReference type="Proteomes" id="UP000887159">
    <property type="component" value="Unassembled WGS sequence"/>
</dbReference>
<name>A0A8X6SSF5_TRICX</name>
<evidence type="ECO:0000313" key="2">
    <source>
        <dbReference type="EMBL" id="GFY16828.1"/>
    </source>
</evidence>
<dbReference type="EMBL" id="BMAU01021341">
    <property type="protein sequence ID" value="GFY16828.1"/>
    <property type="molecule type" value="Genomic_DNA"/>
</dbReference>
<dbReference type="AlphaFoldDB" id="A0A8X6SSF5"/>